<reference evidence="1" key="1">
    <citation type="submission" date="2014-11" db="EMBL/GenBank/DDBJ databases">
        <authorList>
            <person name="Amaro Gonzalez C."/>
        </authorList>
    </citation>
    <scope>NUCLEOTIDE SEQUENCE</scope>
</reference>
<sequence>MVDAMTTGGSLPRALISARCHRFNIHGHNLPANFSLKSKDLQAIWLLCVIKMLLFSRQSACPYVLTLSLFHYIPPRGNGE</sequence>
<protein>
    <submittedName>
        <fullName evidence="1">Uncharacterized protein</fullName>
    </submittedName>
</protein>
<accession>A0A0E9VW42</accession>
<proteinExistence type="predicted"/>
<reference evidence="1" key="2">
    <citation type="journal article" date="2015" name="Fish Shellfish Immunol.">
        <title>Early steps in the European eel (Anguilla anguilla)-Vibrio vulnificus interaction in the gills: Role of the RtxA13 toxin.</title>
        <authorList>
            <person name="Callol A."/>
            <person name="Pajuelo D."/>
            <person name="Ebbesson L."/>
            <person name="Teles M."/>
            <person name="MacKenzie S."/>
            <person name="Amaro C."/>
        </authorList>
    </citation>
    <scope>NUCLEOTIDE SEQUENCE</scope>
</reference>
<organism evidence="1">
    <name type="scientific">Anguilla anguilla</name>
    <name type="common">European freshwater eel</name>
    <name type="synonym">Muraena anguilla</name>
    <dbReference type="NCBI Taxonomy" id="7936"/>
    <lineage>
        <taxon>Eukaryota</taxon>
        <taxon>Metazoa</taxon>
        <taxon>Chordata</taxon>
        <taxon>Craniata</taxon>
        <taxon>Vertebrata</taxon>
        <taxon>Euteleostomi</taxon>
        <taxon>Actinopterygii</taxon>
        <taxon>Neopterygii</taxon>
        <taxon>Teleostei</taxon>
        <taxon>Anguilliformes</taxon>
        <taxon>Anguillidae</taxon>
        <taxon>Anguilla</taxon>
    </lineage>
</organism>
<dbReference type="AlphaFoldDB" id="A0A0E9VW42"/>
<name>A0A0E9VW42_ANGAN</name>
<evidence type="ECO:0000313" key="1">
    <source>
        <dbReference type="EMBL" id="JAH81473.1"/>
    </source>
</evidence>
<dbReference type="EMBL" id="GBXM01027104">
    <property type="protein sequence ID" value="JAH81473.1"/>
    <property type="molecule type" value="Transcribed_RNA"/>
</dbReference>